<gene>
    <name evidence="2" type="ORF">H8E23_09770</name>
</gene>
<feature type="transmembrane region" description="Helical" evidence="1">
    <location>
        <begin position="94"/>
        <end position="114"/>
    </location>
</feature>
<keyword evidence="1" id="KW-0472">Membrane</keyword>
<feature type="transmembrane region" description="Helical" evidence="1">
    <location>
        <begin position="38"/>
        <end position="60"/>
    </location>
</feature>
<comment type="caution">
    <text evidence="2">The sequence shown here is derived from an EMBL/GenBank/DDBJ whole genome shotgun (WGS) entry which is preliminary data.</text>
</comment>
<feature type="transmembrane region" description="Helical" evidence="1">
    <location>
        <begin position="67"/>
        <end position="88"/>
    </location>
</feature>
<accession>A0A8J6NSL8</accession>
<reference evidence="2 3" key="1">
    <citation type="submission" date="2020-08" db="EMBL/GenBank/DDBJ databases">
        <title>Bridging the membrane lipid divide: bacteria of the FCB group superphylum have the potential to synthesize archaeal ether lipids.</title>
        <authorList>
            <person name="Villanueva L."/>
            <person name="Von Meijenfeldt F.A.B."/>
            <person name="Westbye A.B."/>
            <person name="Yadav S."/>
            <person name="Hopmans E.C."/>
            <person name="Dutilh B.E."/>
            <person name="Sinninghe Damste J.S."/>
        </authorList>
    </citation>
    <scope>NUCLEOTIDE SEQUENCE [LARGE SCALE GENOMIC DNA]</scope>
    <source>
        <strain evidence="2">NIOZ-UU30</strain>
    </source>
</reference>
<sequence>MKIKTKIGELEGDPREIRDFCKMIDFDAMQFFQPEKKISIFFVLLPLFIYLVMAVVLIFKPQQDPKIILLATFAALILMAIIVAGVHLRYKNSWVSVFTALVFLLTLPMLLGWVEPREAVNNLIDIYQKPTK</sequence>
<dbReference type="AlphaFoldDB" id="A0A8J6NSL8"/>
<evidence type="ECO:0000256" key="1">
    <source>
        <dbReference type="SAM" id="Phobius"/>
    </source>
</evidence>
<evidence type="ECO:0000313" key="3">
    <source>
        <dbReference type="Proteomes" id="UP000603434"/>
    </source>
</evidence>
<proteinExistence type="predicted"/>
<dbReference type="Proteomes" id="UP000603434">
    <property type="component" value="Unassembled WGS sequence"/>
</dbReference>
<evidence type="ECO:0000313" key="2">
    <source>
        <dbReference type="EMBL" id="MBC8361675.1"/>
    </source>
</evidence>
<keyword evidence="1" id="KW-1133">Transmembrane helix</keyword>
<organism evidence="2 3">
    <name type="scientific">Candidatus Desulfatibia profunda</name>
    <dbReference type="NCBI Taxonomy" id="2841695"/>
    <lineage>
        <taxon>Bacteria</taxon>
        <taxon>Pseudomonadati</taxon>
        <taxon>Thermodesulfobacteriota</taxon>
        <taxon>Desulfobacteria</taxon>
        <taxon>Desulfobacterales</taxon>
        <taxon>Desulfobacterales incertae sedis</taxon>
        <taxon>Candidatus Desulfatibia</taxon>
    </lineage>
</organism>
<name>A0A8J6NSL8_9BACT</name>
<dbReference type="EMBL" id="JACNJH010000145">
    <property type="protein sequence ID" value="MBC8361675.1"/>
    <property type="molecule type" value="Genomic_DNA"/>
</dbReference>
<keyword evidence="1" id="KW-0812">Transmembrane</keyword>
<protein>
    <submittedName>
        <fullName evidence="2">Uncharacterized protein</fullName>
    </submittedName>
</protein>